<dbReference type="OrthoDB" id="5296987at2"/>
<organism evidence="1 2">
    <name type="scientific">Pseudomonas jilinensis</name>
    <dbReference type="NCBI Taxonomy" id="2078689"/>
    <lineage>
        <taxon>Bacteria</taxon>
        <taxon>Pseudomonadati</taxon>
        <taxon>Pseudomonadota</taxon>
        <taxon>Gammaproteobacteria</taxon>
        <taxon>Pseudomonadales</taxon>
        <taxon>Pseudomonadaceae</taxon>
        <taxon>Pseudomonas</taxon>
    </lineage>
</organism>
<reference evidence="1 2" key="1">
    <citation type="submission" date="2018-06" db="EMBL/GenBank/DDBJ databases">
        <title>Pseudomonas jilinensis sp. nov., isolated from the production water of Jilin Oilfield in China.</title>
        <authorList>
            <person name="Wang J."/>
        </authorList>
    </citation>
    <scope>NUCLEOTIDE SEQUENCE [LARGE SCALE GENOMIC DNA]</scope>
    <source>
        <strain evidence="1 2">JS15-10A1</strain>
    </source>
</reference>
<evidence type="ECO:0000313" key="1">
    <source>
        <dbReference type="EMBL" id="RHW22642.1"/>
    </source>
</evidence>
<sequence>MVASYTDKTPCVGRCSTVFGDTVCRGCKRFSHEIIDWNRYSAEQRAAIWRRLEQLLGQVLTARLALDSVLALEQALERWRVVCDPGQPWTSKAYQLLVRAGDEALSGCGLKVLPSRLGLSARQLRDEIDHDFQALSQAYYERHTILPGMPGAPLGGQ</sequence>
<keyword evidence="2" id="KW-1185">Reference proteome</keyword>
<dbReference type="Pfam" id="PF06945">
    <property type="entry name" value="DUF1289"/>
    <property type="match status" value="1"/>
</dbReference>
<dbReference type="PANTHER" id="PTHR35175:SF1">
    <property type="entry name" value="OXIDOREDUCTASE"/>
    <property type="match status" value="1"/>
</dbReference>
<dbReference type="RefSeq" id="WP_119700644.1">
    <property type="nucleotide sequence ID" value="NZ_QJSA01000002.1"/>
</dbReference>
<name>A0A396S8U6_9PSED</name>
<dbReference type="PANTHER" id="PTHR35175">
    <property type="entry name" value="DUF1289 DOMAIN-CONTAINING PROTEIN"/>
    <property type="match status" value="1"/>
</dbReference>
<comment type="caution">
    <text evidence="1">The sequence shown here is derived from an EMBL/GenBank/DDBJ whole genome shotgun (WGS) entry which is preliminary data.</text>
</comment>
<evidence type="ECO:0000313" key="2">
    <source>
        <dbReference type="Proteomes" id="UP000265745"/>
    </source>
</evidence>
<proteinExistence type="predicted"/>
<gene>
    <name evidence="1" type="ORF">C2846_03170</name>
</gene>
<accession>A0A396S8U6</accession>
<dbReference type="Proteomes" id="UP000265745">
    <property type="component" value="Unassembled WGS sequence"/>
</dbReference>
<dbReference type="EMBL" id="QJSA01000002">
    <property type="protein sequence ID" value="RHW22642.1"/>
    <property type="molecule type" value="Genomic_DNA"/>
</dbReference>
<protein>
    <submittedName>
        <fullName evidence="1">DUF1289 domain-containing protein</fullName>
    </submittedName>
</protein>
<dbReference type="AlphaFoldDB" id="A0A396S8U6"/>
<dbReference type="InterPro" id="IPR010710">
    <property type="entry name" value="DUF1289"/>
</dbReference>